<dbReference type="Proteomes" id="UP001152649">
    <property type="component" value="Unassembled WGS sequence"/>
</dbReference>
<proteinExistence type="predicted"/>
<gene>
    <name evidence="1" type="ORF">PSALAMII_LOCUS7624</name>
</gene>
<sequence>MASISIGDIILCSQITYRLLAAATIGRRNAPRDLRELENVLLALNCSLAHLQNVAEIIPSRNIRPEPEIIDVQQHLSLMVRSCRQVLEDLEQTTAKYRDTIKGPTSTCDGANTSRLVKVKSHWRRFMWDLRGESLTRYRHKLETHTAAINLILNTCIWSTTDRIENTTRRQNQRIEELLYQASHLNSGISALMHNFHLAVASHHPSQSHILSLPPALST</sequence>
<dbReference type="AlphaFoldDB" id="A0A9W4JLC9"/>
<name>A0A9W4JLC9_9EURO</name>
<accession>A0A9W4JLC9</accession>
<organism evidence="1 2">
    <name type="scientific">Penicillium salamii</name>
    <dbReference type="NCBI Taxonomy" id="1612424"/>
    <lineage>
        <taxon>Eukaryota</taxon>
        <taxon>Fungi</taxon>
        <taxon>Dikarya</taxon>
        <taxon>Ascomycota</taxon>
        <taxon>Pezizomycotina</taxon>
        <taxon>Eurotiomycetes</taxon>
        <taxon>Eurotiomycetidae</taxon>
        <taxon>Eurotiales</taxon>
        <taxon>Aspergillaceae</taxon>
        <taxon>Penicillium</taxon>
    </lineage>
</organism>
<dbReference type="OrthoDB" id="5404564at2759"/>
<dbReference type="PANTHER" id="PTHR38886">
    <property type="entry name" value="SESA DOMAIN-CONTAINING PROTEIN"/>
    <property type="match status" value="1"/>
</dbReference>
<protein>
    <recommendedName>
        <fullName evidence="3">Fungal N-terminal domain-containing protein</fullName>
    </recommendedName>
</protein>
<evidence type="ECO:0008006" key="3">
    <source>
        <dbReference type="Google" id="ProtNLM"/>
    </source>
</evidence>
<keyword evidence="2" id="KW-1185">Reference proteome</keyword>
<comment type="caution">
    <text evidence="1">The sequence shown here is derived from an EMBL/GenBank/DDBJ whole genome shotgun (WGS) entry which is preliminary data.</text>
</comment>
<reference evidence="1" key="1">
    <citation type="submission" date="2021-07" db="EMBL/GenBank/DDBJ databases">
        <authorList>
            <person name="Branca A.L. A."/>
        </authorList>
    </citation>
    <scope>NUCLEOTIDE SEQUENCE</scope>
</reference>
<evidence type="ECO:0000313" key="2">
    <source>
        <dbReference type="Proteomes" id="UP001152649"/>
    </source>
</evidence>
<evidence type="ECO:0000313" key="1">
    <source>
        <dbReference type="EMBL" id="CAG8399389.1"/>
    </source>
</evidence>
<dbReference type="PANTHER" id="PTHR38886:SF1">
    <property type="entry name" value="NACHT-NTPASE AND P-LOOP NTPASES N-TERMINAL DOMAIN-CONTAINING PROTEIN"/>
    <property type="match status" value="1"/>
</dbReference>
<dbReference type="EMBL" id="CAJVPG010000366">
    <property type="protein sequence ID" value="CAG8399389.1"/>
    <property type="molecule type" value="Genomic_DNA"/>
</dbReference>